<dbReference type="OrthoDB" id="8591578at2"/>
<evidence type="ECO:0000256" key="2">
    <source>
        <dbReference type="ARBA" id="ARBA00022692"/>
    </source>
</evidence>
<dbReference type="InterPro" id="IPR022764">
    <property type="entry name" value="Peptidase_S54_rhomboid_dom"/>
</dbReference>
<keyword evidence="7" id="KW-0645">Protease</keyword>
<name>A0A344UGY0_9NEIS</name>
<keyword evidence="7" id="KW-0378">Hydrolase</keyword>
<dbReference type="EMBL" id="JBDXMI010000001">
    <property type="protein sequence ID" value="MEO9386212.1"/>
    <property type="molecule type" value="Genomic_DNA"/>
</dbReference>
<dbReference type="KEGG" id="chrb:DK843_09590"/>
<evidence type="ECO:0000313" key="9">
    <source>
        <dbReference type="Proteomes" id="UP001462502"/>
    </source>
</evidence>
<dbReference type="EMBL" id="CP029554">
    <property type="protein sequence ID" value="AXE34528.1"/>
    <property type="molecule type" value="Genomic_DNA"/>
</dbReference>
<dbReference type="Proteomes" id="UP000252038">
    <property type="component" value="Chromosome"/>
</dbReference>
<dbReference type="Gene3D" id="1.20.1540.10">
    <property type="entry name" value="Rhomboid-like"/>
    <property type="match status" value="1"/>
</dbReference>
<evidence type="ECO:0000313" key="6">
    <source>
        <dbReference type="EMBL" id="AXE34528.1"/>
    </source>
</evidence>
<reference evidence="6 8" key="1">
    <citation type="submission" date="2018-05" db="EMBL/GenBank/DDBJ databases">
        <title>Genome sequencing, assembly and analysis of the novel insecticidal bacterium, Chromobacterium phragmitis.</title>
        <authorList>
            <person name="Sparks M.E."/>
            <person name="Blackburn M.B."/>
            <person name="Gundersen-Rindal D.E."/>
        </authorList>
    </citation>
    <scope>NUCLEOTIDE SEQUENCE [LARGE SCALE GENOMIC DNA]</scope>
    <source>
        <strain evidence="6">IIBBL 274-1</strain>
    </source>
</reference>
<evidence type="ECO:0000256" key="4">
    <source>
        <dbReference type="ARBA" id="ARBA00023136"/>
    </source>
</evidence>
<evidence type="ECO:0000313" key="7">
    <source>
        <dbReference type="EMBL" id="MEO9386212.1"/>
    </source>
</evidence>
<dbReference type="GO" id="GO:0004252">
    <property type="term" value="F:serine-type endopeptidase activity"/>
    <property type="evidence" value="ECO:0007669"/>
    <property type="project" value="InterPro"/>
</dbReference>
<keyword evidence="3" id="KW-1133">Transmembrane helix</keyword>
<evidence type="ECO:0000256" key="3">
    <source>
        <dbReference type="ARBA" id="ARBA00022989"/>
    </source>
</evidence>
<dbReference type="RefSeq" id="WP_114060219.1">
    <property type="nucleotide sequence ID" value="NZ_CP029495.1"/>
</dbReference>
<dbReference type="Proteomes" id="UP001462502">
    <property type="component" value="Unassembled WGS sequence"/>
</dbReference>
<accession>A0A344UGY0</accession>
<dbReference type="AlphaFoldDB" id="A0A344UGY0"/>
<feature type="domain" description="Peptidase S54 rhomboid" evidence="5">
    <location>
        <begin position="34"/>
        <end position="160"/>
    </location>
</feature>
<evidence type="ECO:0000313" key="8">
    <source>
        <dbReference type="Proteomes" id="UP000252038"/>
    </source>
</evidence>
<evidence type="ECO:0000256" key="1">
    <source>
        <dbReference type="ARBA" id="ARBA00004141"/>
    </source>
</evidence>
<organism evidence="6 8">
    <name type="scientific">Chromobacterium phragmitis</name>
    <dbReference type="NCBI Taxonomy" id="2202141"/>
    <lineage>
        <taxon>Bacteria</taxon>
        <taxon>Pseudomonadati</taxon>
        <taxon>Pseudomonadota</taxon>
        <taxon>Betaproteobacteria</taxon>
        <taxon>Neisseriales</taxon>
        <taxon>Chromobacteriaceae</taxon>
        <taxon>Chromobacterium</taxon>
    </lineage>
</organism>
<evidence type="ECO:0000259" key="5">
    <source>
        <dbReference type="Pfam" id="PF01694"/>
    </source>
</evidence>
<dbReference type="SUPFAM" id="SSF144091">
    <property type="entry name" value="Rhomboid-like"/>
    <property type="match status" value="1"/>
</dbReference>
<keyword evidence="9" id="KW-1185">Reference proteome</keyword>
<proteinExistence type="predicted"/>
<keyword evidence="2" id="KW-0812">Transmembrane</keyword>
<protein>
    <submittedName>
        <fullName evidence="7">Rhomboid family intramembrane serine protease</fullName>
        <ecNumber evidence="7">3.4.21.105</ecNumber>
    </submittedName>
</protein>
<dbReference type="GO" id="GO:0016020">
    <property type="term" value="C:membrane"/>
    <property type="evidence" value="ECO:0007669"/>
    <property type="project" value="UniProtKB-SubCell"/>
</dbReference>
<sequence>MRLPPASLLPALLPLFMPWGEAARRWRFEPWLADEWWRGFTASWTHADWRHAALNSLALLLLAGLGGRRAAAPLCLLALTLPWLLAWQQLLSPQPQPFLGASGVVYGWWAALAWMRRDESMGRWLAALLLLRLVWQGVWPNSGPGGEPVLWPAHVGGALLAPPLLMALSRARRAALWARPRTSIHS</sequence>
<dbReference type="KEGG" id="chri:DK842_04125"/>
<comment type="subcellular location">
    <subcellularLocation>
        <location evidence="1">Membrane</location>
        <topology evidence="1">Multi-pass membrane protein</topology>
    </subcellularLocation>
</comment>
<reference evidence="7 9" key="2">
    <citation type="submission" date="2024-05" db="EMBL/GenBank/DDBJ databases">
        <authorList>
            <person name="De Oliveira J.P."/>
            <person name="Noriler S.A."/>
            <person name="De Oliveira A.G."/>
            <person name="Sipoli D.S."/>
        </authorList>
    </citation>
    <scope>NUCLEOTIDE SEQUENCE [LARGE SCALE GENOMIC DNA]</scope>
    <source>
        <strain evidence="7 9">LABIM192</strain>
    </source>
</reference>
<gene>
    <name evidence="7" type="ORF">ABI908_19115</name>
    <name evidence="6" type="ORF">DK843_09590</name>
</gene>
<keyword evidence="4" id="KW-0472">Membrane</keyword>
<dbReference type="InterPro" id="IPR035952">
    <property type="entry name" value="Rhomboid-like_sf"/>
</dbReference>
<dbReference type="Pfam" id="PF01694">
    <property type="entry name" value="Rhomboid"/>
    <property type="match status" value="1"/>
</dbReference>
<dbReference type="GO" id="GO:0006508">
    <property type="term" value="P:proteolysis"/>
    <property type="evidence" value="ECO:0007669"/>
    <property type="project" value="UniProtKB-KW"/>
</dbReference>
<dbReference type="EC" id="3.4.21.105" evidence="7"/>